<dbReference type="GO" id="GO:0005283">
    <property type="term" value="F:amino acid:sodium symporter activity"/>
    <property type="evidence" value="ECO:0007669"/>
    <property type="project" value="TreeGrafter"/>
</dbReference>
<dbReference type="WBParaSite" id="PEQ_0000650301-mRNA-1">
    <property type="protein sequence ID" value="PEQ_0000650301-mRNA-1"/>
    <property type="gene ID" value="PEQ_0000650301"/>
</dbReference>
<evidence type="ECO:0000256" key="5">
    <source>
        <dbReference type="ARBA" id="ARBA00022847"/>
    </source>
</evidence>
<evidence type="ECO:0000256" key="10">
    <source>
        <dbReference type="SAM" id="Phobius"/>
    </source>
</evidence>
<comment type="similarity">
    <text evidence="2">Belongs to the sodium:neurotransmitter symporter (SNF) (TC 2.A.22) family.</text>
</comment>
<keyword evidence="3" id="KW-0813">Transport</keyword>
<dbReference type="GO" id="GO:0089718">
    <property type="term" value="P:amino acid import across plasma membrane"/>
    <property type="evidence" value="ECO:0007669"/>
    <property type="project" value="TreeGrafter"/>
</dbReference>
<feature type="binding site" evidence="9">
    <location>
        <position position="56"/>
    </location>
    <ligand>
        <name>Na(+)</name>
        <dbReference type="ChEBI" id="CHEBI:29101"/>
        <label>1</label>
    </ligand>
</feature>
<feature type="transmembrane region" description="Helical" evidence="10">
    <location>
        <begin position="43"/>
        <end position="62"/>
    </location>
</feature>
<feature type="binding site" evidence="9">
    <location>
        <position position="51"/>
    </location>
    <ligand>
        <name>Na(+)</name>
        <dbReference type="ChEBI" id="CHEBI:29101"/>
        <label>1</label>
    </ligand>
</feature>
<dbReference type="Proteomes" id="UP000887564">
    <property type="component" value="Unplaced"/>
</dbReference>
<keyword evidence="5" id="KW-0769">Symport</keyword>
<reference evidence="12" key="1">
    <citation type="submission" date="2022-11" db="UniProtKB">
        <authorList>
            <consortium name="WormBaseParasite"/>
        </authorList>
    </citation>
    <scope>IDENTIFICATION</scope>
</reference>
<dbReference type="PANTHER" id="PTHR11616:SF321">
    <property type="entry name" value="SODIUM-DEPENDENT NUTRIENT AMINO ACID TRANSPORTER 1-RELATED"/>
    <property type="match status" value="1"/>
</dbReference>
<evidence type="ECO:0000256" key="8">
    <source>
        <dbReference type="ARBA" id="ARBA00023180"/>
    </source>
</evidence>
<protein>
    <submittedName>
        <fullName evidence="12">Transporter</fullName>
    </submittedName>
</protein>
<dbReference type="GO" id="GO:0046872">
    <property type="term" value="F:metal ion binding"/>
    <property type="evidence" value="ECO:0007669"/>
    <property type="project" value="UniProtKB-KW"/>
</dbReference>
<feature type="binding site" evidence="9">
    <location>
        <position position="52"/>
    </location>
    <ligand>
        <name>Na(+)</name>
        <dbReference type="ChEBI" id="CHEBI:29101"/>
        <label>1</label>
    </ligand>
</feature>
<keyword evidence="4 10" id="KW-0812">Transmembrane</keyword>
<keyword evidence="8" id="KW-0325">Glycoprotein</keyword>
<dbReference type="InterPro" id="IPR037272">
    <property type="entry name" value="SNS_sf"/>
</dbReference>
<keyword evidence="6 10" id="KW-1133">Transmembrane helix</keyword>
<comment type="subcellular location">
    <subcellularLocation>
        <location evidence="1">Membrane</location>
        <topology evidence="1">Multi-pass membrane protein</topology>
    </subcellularLocation>
</comment>
<accession>A0A914RNV7</accession>
<proteinExistence type="inferred from homology"/>
<sequence>MTLKAIFSESSEVDKLNGETFTDYREVMANEVKRDGWDNKMQFFMGVISYAVGLGNVWRFPYLCQKNGGGMMEDLPKNLARHSLEKS</sequence>
<keyword evidence="11" id="KW-1185">Reference proteome</keyword>
<organism evidence="11 12">
    <name type="scientific">Parascaris equorum</name>
    <name type="common">Equine roundworm</name>
    <dbReference type="NCBI Taxonomy" id="6256"/>
    <lineage>
        <taxon>Eukaryota</taxon>
        <taxon>Metazoa</taxon>
        <taxon>Ecdysozoa</taxon>
        <taxon>Nematoda</taxon>
        <taxon>Chromadorea</taxon>
        <taxon>Rhabditida</taxon>
        <taxon>Spirurina</taxon>
        <taxon>Ascaridomorpha</taxon>
        <taxon>Ascaridoidea</taxon>
        <taxon>Ascarididae</taxon>
        <taxon>Parascaris</taxon>
    </lineage>
</organism>
<evidence type="ECO:0000256" key="3">
    <source>
        <dbReference type="ARBA" id="ARBA00022448"/>
    </source>
</evidence>
<dbReference type="Pfam" id="PF00209">
    <property type="entry name" value="SNF"/>
    <property type="match status" value="1"/>
</dbReference>
<keyword evidence="9" id="KW-0915">Sodium</keyword>
<dbReference type="PROSITE" id="PS50267">
    <property type="entry name" value="NA_NEUROTRAN_SYMP_3"/>
    <property type="match status" value="1"/>
</dbReference>
<keyword evidence="9" id="KW-0479">Metal-binding</keyword>
<dbReference type="GO" id="GO:0015179">
    <property type="term" value="F:L-amino acid transmembrane transporter activity"/>
    <property type="evidence" value="ECO:0007669"/>
    <property type="project" value="TreeGrafter"/>
</dbReference>
<evidence type="ECO:0000256" key="7">
    <source>
        <dbReference type="ARBA" id="ARBA00023136"/>
    </source>
</evidence>
<evidence type="ECO:0000313" key="11">
    <source>
        <dbReference type="Proteomes" id="UP000887564"/>
    </source>
</evidence>
<evidence type="ECO:0000256" key="6">
    <source>
        <dbReference type="ARBA" id="ARBA00022989"/>
    </source>
</evidence>
<dbReference type="SUPFAM" id="SSF161070">
    <property type="entry name" value="SNF-like"/>
    <property type="match status" value="1"/>
</dbReference>
<evidence type="ECO:0000256" key="1">
    <source>
        <dbReference type="ARBA" id="ARBA00004141"/>
    </source>
</evidence>
<evidence type="ECO:0000256" key="4">
    <source>
        <dbReference type="ARBA" id="ARBA00022692"/>
    </source>
</evidence>
<evidence type="ECO:0000256" key="9">
    <source>
        <dbReference type="PIRSR" id="PIRSR600175-1"/>
    </source>
</evidence>
<evidence type="ECO:0000313" key="12">
    <source>
        <dbReference type="WBParaSite" id="PEQ_0000650301-mRNA-1"/>
    </source>
</evidence>
<keyword evidence="7 10" id="KW-0472">Membrane</keyword>
<dbReference type="PANTHER" id="PTHR11616">
    <property type="entry name" value="SODIUM/CHLORIDE DEPENDENT TRANSPORTER"/>
    <property type="match status" value="1"/>
</dbReference>
<name>A0A914RNV7_PAREQ</name>
<dbReference type="AlphaFoldDB" id="A0A914RNV7"/>
<dbReference type="InterPro" id="IPR000175">
    <property type="entry name" value="Na/ntran_symport"/>
</dbReference>
<evidence type="ECO:0000256" key="2">
    <source>
        <dbReference type="ARBA" id="ARBA00006459"/>
    </source>
</evidence>
<dbReference type="GO" id="GO:0005886">
    <property type="term" value="C:plasma membrane"/>
    <property type="evidence" value="ECO:0007669"/>
    <property type="project" value="TreeGrafter"/>
</dbReference>